<dbReference type="HAMAP" id="MF_01357">
    <property type="entry name" value="NDH1_NuoC"/>
    <property type="match status" value="1"/>
</dbReference>
<name>A0A0U9HXK9_9BACT</name>
<evidence type="ECO:0000256" key="2">
    <source>
        <dbReference type="ARBA" id="ARBA00022448"/>
    </source>
</evidence>
<comment type="subunit">
    <text evidence="3">NDH-1 is composed of 14 different subunits. Subunits NuoB, C, D, E, F, and G constitute the peripheral sector of the complex.</text>
</comment>
<dbReference type="OrthoDB" id="9803286at2"/>
<dbReference type="EMBL" id="BCNO01000002">
    <property type="protein sequence ID" value="GAQ95375.1"/>
    <property type="molecule type" value="Genomic_DNA"/>
</dbReference>
<feature type="domain" description="NADH:ubiquinone oxidoreductase 30kDa subunit" evidence="6">
    <location>
        <begin position="38"/>
        <end position="158"/>
    </location>
</feature>
<evidence type="ECO:0000256" key="1">
    <source>
        <dbReference type="ARBA" id="ARBA00007569"/>
    </source>
</evidence>
<comment type="subcellular location">
    <subcellularLocation>
        <location evidence="3">Cell membrane</location>
        <topology evidence="3">Peripheral membrane protein</topology>
        <orientation evidence="3">Cytoplasmic side</orientation>
    </subcellularLocation>
</comment>
<dbReference type="PROSITE" id="PS00542">
    <property type="entry name" value="COMPLEX1_30K"/>
    <property type="match status" value="1"/>
</dbReference>
<dbReference type="GO" id="GO:0050136">
    <property type="term" value="F:NADH dehydrogenase (quinone) (non-electrogenic) activity"/>
    <property type="evidence" value="ECO:0007669"/>
    <property type="project" value="UniProtKB-UniRule"/>
</dbReference>
<dbReference type="InterPro" id="IPR010218">
    <property type="entry name" value="NADH_DH_suC"/>
</dbReference>
<comment type="similarity">
    <text evidence="1 3 4">Belongs to the complex I 30 kDa subunit family.</text>
</comment>
<dbReference type="SUPFAM" id="SSF143243">
    <property type="entry name" value="Nqo5-like"/>
    <property type="match status" value="1"/>
</dbReference>
<keyword evidence="2 3" id="KW-0813">Transport</keyword>
<evidence type="ECO:0000256" key="5">
    <source>
        <dbReference type="RuleBase" id="RU003582"/>
    </source>
</evidence>
<keyword evidence="3 4" id="KW-1278">Translocase</keyword>
<dbReference type="Pfam" id="PF00329">
    <property type="entry name" value="Complex1_30kDa"/>
    <property type="match status" value="1"/>
</dbReference>
<evidence type="ECO:0000313" key="7">
    <source>
        <dbReference type="EMBL" id="GAQ95375.1"/>
    </source>
</evidence>
<dbReference type="GO" id="GO:0048038">
    <property type="term" value="F:quinone binding"/>
    <property type="evidence" value="ECO:0007669"/>
    <property type="project" value="UniProtKB-KW"/>
</dbReference>
<dbReference type="GO" id="GO:0008137">
    <property type="term" value="F:NADH dehydrogenase (ubiquinone) activity"/>
    <property type="evidence" value="ECO:0007669"/>
    <property type="project" value="InterPro"/>
</dbReference>
<evidence type="ECO:0000256" key="3">
    <source>
        <dbReference type="HAMAP-Rule" id="MF_01357"/>
    </source>
</evidence>
<comment type="caution">
    <text evidence="7">The sequence shown here is derived from an EMBL/GenBank/DDBJ whole genome shotgun (WGS) entry which is preliminary data.</text>
</comment>
<keyword evidence="3 5" id="KW-0874">Quinone</keyword>
<reference evidence="8" key="1">
    <citation type="submission" date="2016-01" db="EMBL/GenBank/DDBJ databases">
        <title>Draft genome sequence of Thermodesulfovibrio aggregans strain TGE-P1.</title>
        <authorList>
            <person name="Sekiguchi Y."/>
            <person name="Ohashi A."/>
            <person name="Matsuura N."/>
            <person name="Tourlousse M.D."/>
        </authorList>
    </citation>
    <scope>NUCLEOTIDE SEQUENCE [LARGE SCALE GENOMIC DNA]</scope>
    <source>
        <strain evidence="8">TGE-P1</strain>
    </source>
</reference>
<gene>
    <name evidence="3" type="primary">nuoC</name>
    <name evidence="7" type="ORF">TAGGR_2265</name>
</gene>
<organism evidence="7 8">
    <name type="scientific">Thermodesulfovibrio aggregans</name>
    <dbReference type="NCBI Taxonomy" id="86166"/>
    <lineage>
        <taxon>Bacteria</taxon>
        <taxon>Pseudomonadati</taxon>
        <taxon>Nitrospirota</taxon>
        <taxon>Thermodesulfovibrionia</taxon>
        <taxon>Thermodesulfovibrionales</taxon>
        <taxon>Thermodesulfovibrionaceae</taxon>
        <taxon>Thermodesulfovibrio</taxon>
    </lineage>
</organism>
<dbReference type="STRING" id="86166.TAGGR_2265"/>
<dbReference type="RefSeq" id="WP_059176814.1">
    <property type="nucleotide sequence ID" value="NZ_BCNO01000002.1"/>
</dbReference>
<keyword evidence="3" id="KW-1003">Cell membrane</keyword>
<dbReference type="InterPro" id="IPR001268">
    <property type="entry name" value="NADH_UbQ_OxRdtase_30kDa_su"/>
</dbReference>
<keyword evidence="3" id="KW-0830">Ubiquinone</keyword>
<accession>A0A0U9HXK9</accession>
<dbReference type="AlphaFoldDB" id="A0A0U9HXK9"/>
<dbReference type="InterPro" id="IPR020396">
    <property type="entry name" value="NADH_UbQ_OxRdtase_CS"/>
</dbReference>
<comment type="catalytic activity">
    <reaction evidence="3 5">
        <text>a quinone + NADH + 5 H(+)(in) = a quinol + NAD(+) + 4 H(+)(out)</text>
        <dbReference type="Rhea" id="RHEA:57888"/>
        <dbReference type="ChEBI" id="CHEBI:15378"/>
        <dbReference type="ChEBI" id="CHEBI:24646"/>
        <dbReference type="ChEBI" id="CHEBI:57540"/>
        <dbReference type="ChEBI" id="CHEBI:57945"/>
        <dbReference type="ChEBI" id="CHEBI:132124"/>
    </reaction>
</comment>
<sequence>MAQEVNLTDESLKIAHALNERFPEQMLDINEFRGQISVTVRKEKIKDILKYLKEEQGFNHLQDLCGVDNYPENPRFEVVYNLYSIWRRLHIRIKAKIYEEEPEIDSVTELWKGANWHERECYDMFGIRFRSHPDLRRILMPEDWEGFPLRKDYPLRGKELWRGFKEIIENAGGNSD</sequence>
<evidence type="ECO:0000256" key="4">
    <source>
        <dbReference type="RuleBase" id="RU003456"/>
    </source>
</evidence>
<dbReference type="PANTHER" id="PTHR10884:SF14">
    <property type="entry name" value="NADH DEHYDROGENASE [UBIQUINONE] IRON-SULFUR PROTEIN 3, MITOCHONDRIAL"/>
    <property type="match status" value="1"/>
</dbReference>
<dbReference type="EC" id="7.1.1.-" evidence="3"/>
<protein>
    <recommendedName>
        <fullName evidence="3">NADH-quinone oxidoreductase subunit C</fullName>
        <ecNumber evidence="3">7.1.1.-</ecNumber>
    </recommendedName>
    <alternativeName>
        <fullName evidence="3">NADH dehydrogenase I subunit C</fullName>
    </alternativeName>
    <alternativeName>
        <fullName evidence="3">NDH-1 subunit C</fullName>
    </alternativeName>
</protein>
<dbReference type="GO" id="GO:0005886">
    <property type="term" value="C:plasma membrane"/>
    <property type="evidence" value="ECO:0007669"/>
    <property type="project" value="UniProtKB-SubCell"/>
</dbReference>
<keyword evidence="3" id="KW-0472">Membrane</keyword>
<dbReference type="Gene3D" id="3.30.460.80">
    <property type="entry name" value="NADH:ubiquinone oxidoreductase, 30kDa subunit"/>
    <property type="match status" value="1"/>
</dbReference>
<dbReference type="InterPro" id="IPR037232">
    <property type="entry name" value="NADH_quin_OxRdtase_su_C/D-like"/>
</dbReference>
<proteinExistence type="inferred from homology"/>
<dbReference type="PANTHER" id="PTHR10884">
    <property type="entry name" value="NADH DEHYDROGENASE UBIQUINONE IRON-SULFUR PROTEIN 3"/>
    <property type="match status" value="1"/>
</dbReference>
<evidence type="ECO:0000259" key="6">
    <source>
        <dbReference type="Pfam" id="PF00329"/>
    </source>
</evidence>
<keyword evidence="8" id="KW-1185">Reference proteome</keyword>
<keyword evidence="3 4" id="KW-0520">NAD</keyword>
<dbReference type="Proteomes" id="UP000054976">
    <property type="component" value="Unassembled WGS sequence"/>
</dbReference>
<evidence type="ECO:0000313" key="8">
    <source>
        <dbReference type="Proteomes" id="UP000054976"/>
    </source>
</evidence>
<dbReference type="NCBIfam" id="TIGR01961">
    <property type="entry name" value="NuoC_fam"/>
    <property type="match status" value="1"/>
</dbReference>
<comment type="function">
    <text evidence="3">NDH-1 shuttles electrons from NADH, via FMN and iron-sulfur (Fe-S) centers, to quinones in the respiratory chain. The immediate electron acceptor for the enzyme in this species is believed to be ubiquinone. Couples the redox reaction to proton translocation (for every two electrons transferred, four hydrogen ions are translocated across the cytoplasmic membrane), and thus conserves the redox energy in a proton gradient.</text>
</comment>